<dbReference type="AlphaFoldDB" id="A0AA38HHC0"/>
<keyword evidence="1" id="KW-0472">Membrane</keyword>
<gene>
    <name evidence="2" type="ORF">Zmor_012413</name>
</gene>
<comment type="caution">
    <text evidence="2">The sequence shown here is derived from an EMBL/GenBank/DDBJ whole genome shotgun (WGS) entry which is preliminary data.</text>
</comment>
<evidence type="ECO:0000313" key="3">
    <source>
        <dbReference type="Proteomes" id="UP001168821"/>
    </source>
</evidence>
<keyword evidence="1" id="KW-1133">Transmembrane helix</keyword>
<sequence length="130" mass="14831">MVVIGSLYRLQAFCLYLFVVYVCKVGASAYSVWFPSRRRHYNNKRPLSSQKSQSHLLVLGLSVEDAVPARLVLAFTSGGFLYVALTAIFPELLKYCTFRQTFYEVTFVGSSCGIYNSYSRVYRRSLFFSA</sequence>
<keyword evidence="3" id="KW-1185">Reference proteome</keyword>
<evidence type="ECO:0000313" key="2">
    <source>
        <dbReference type="EMBL" id="KAJ3615631.1"/>
    </source>
</evidence>
<accession>A0AA38HHC0</accession>
<organism evidence="2 3">
    <name type="scientific">Zophobas morio</name>
    <dbReference type="NCBI Taxonomy" id="2755281"/>
    <lineage>
        <taxon>Eukaryota</taxon>
        <taxon>Metazoa</taxon>
        <taxon>Ecdysozoa</taxon>
        <taxon>Arthropoda</taxon>
        <taxon>Hexapoda</taxon>
        <taxon>Insecta</taxon>
        <taxon>Pterygota</taxon>
        <taxon>Neoptera</taxon>
        <taxon>Endopterygota</taxon>
        <taxon>Coleoptera</taxon>
        <taxon>Polyphaga</taxon>
        <taxon>Cucujiformia</taxon>
        <taxon>Tenebrionidae</taxon>
        <taxon>Zophobas</taxon>
    </lineage>
</organism>
<dbReference type="EMBL" id="JALNTZ010003993">
    <property type="protein sequence ID" value="KAJ3615631.1"/>
    <property type="molecule type" value="Genomic_DNA"/>
</dbReference>
<reference evidence="2" key="1">
    <citation type="journal article" date="2023" name="G3 (Bethesda)">
        <title>Whole genome assemblies of Zophobas morio and Tenebrio molitor.</title>
        <authorList>
            <person name="Kaur S."/>
            <person name="Stinson S.A."/>
            <person name="diCenzo G.C."/>
        </authorList>
    </citation>
    <scope>NUCLEOTIDE SEQUENCE</scope>
    <source>
        <strain evidence="2">QUZm001</strain>
    </source>
</reference>
<name>A0AA38HHC0_9CUCU</name>
<protein>
    <submittedName>
        <fullName evidence="2">Uncharacterized protein</fullName>
    </submittedName>
</protein>
<proteinExistence type="predicted"/>
<feature type="transmembrane region" description="Helical" evidence="1">
    <location>
        <begin position="12"/>
        <end position="33"/>
    </location>
</feature>
<keyword evidence="1" id="KW-0812">Transmembrane</keyword>
<feature type="transmembrane region" description="Helical" evidence="1">
    <location>
        <begin position="71"/>
        <end position="93"/>
    </location>
</feature>
<dbReference type="Proteomes" id="UP001168821">
    <property type="component" value="Unassembled WGS sequence"/>
</dbReference>
<evidence type="ECO:0000256" key="1">
    <source>
        <dbReference type="SAM" id="Phobius"/>
    </source>
</evidence>